<protein>
    <submittedName>
        <fullName evidence="2">Gag-pol polyprotein</fullName>
    </submittedName>
</protein>
<keyword evidence="3" id="KW-1185">Reference proteome</keyword>
<dbReference type="CDD" id="cd00303">
    <property type="entry name" value="retropepsin_like"/>
    <property type="match status" value="1"/>
</dbReference>
<comment type="caution">
    <text evidence="2">The sequence shown here is derived from an EMBL/GenBank/DDBJ whole genome shotgun (WGS) entry which is preliminary data.</text>
</comment>
<evidence type="ECO:0000256" key="1">
    <source>
        <dbReference type="SAM" id="MobiDB-lite"/>
    </source>
</evidence>
<feature type="region of interest" description="Disordered" evidence="1">
    <location>
        <begin position="823"/>
        <end position="867"/>
    </location>
</feature>
<evidence type="ECO:0000313" key="3">
    <source>
        <dbReference type="Proteomes" id="UP001151760"/>
    </source>
</evidence>
<feature type="compositionally biased region" description="Acidic residues" evidence="1">
    <location>
        <begin position="858"/>
        <end position="867"/>
    </location>
</feature>
<reference evidence="2" key="2">
    <citation type="submission" date="2022-01" db="EMBL/GenBank/DDBJ databases">
        <authorList>
            <person name="Yamashiro T."/>
            <person name="Shiraishi A."/>
            <person name="Satake H."/>
            <person name="Nakayama K."/>
        </authorList>
    </citation>
    <scope>NUCLEOTIDE SEQUENCE</scope>
</reference>
<dbReference type="PANTHER" id="PTHR33067">
    <property type="entry name" value="RNA-DIRECTED DNA POLYMERASE-RELATED"/>
    <property type="match status" value="1"/>
</dbReference>
<feature type="compositionally biased region" description="Basic and acidic residues" evidence="1">
    <location>
        <begin position="838"/>
        <end position="848"/>
    </location>
</feature>
<dbReference type="Gene3D" id="2.40.70.10">
    <property type="entry name" value="Acid Proteases"/>
    <property type="match status" value="1"/>
</dbReference>
<accession>A0ABQ5F6W1</accession>
<evidence type="ECO:0000313" key="2">
    <source>
        <dbReference type="EMBL" id="GJT59050.1"/>
    </source>
</evidence>
<dbReference type="Proteomes" id="UP001151760">
    <property type="component" value="Unassembled WGS sequence"/>
</dbReference>
<organism evidence="2 3">
    <name type="scientific">Tanacetum coccineum</name>
    <dbReference type="NCBI Taxonomy" id="301880"/>
    <lineage>
        <taxon>Eukaryota</taxon>
        <taxon>Viridiplantae</taxon>
        <taxon>Streptophyta</taxon>
        <taxon>Embryophyta</taxon>
        <taxon>Tracheophyta</taxon>
        <taxon>Spermatophyta</taxon>
        <taxon>Magnoliopsida</taxon>
        <taxon>eudicotyledons</taxon>
        <taxon>Gunneridae</taxon>
        <taxon>Pentapetalae</taxon>
        <taxon>asterids</taxon>
        <taxon>campanulids</taxon>
        <taxon>Asterales</taxon>
        <taxon>Asteraceae</taxon>
        <taxon>Asteroideae</taxon>
        <taxon>Anthemideae</taxon>
        <taxon>Anthemidinae</taxon>
        <taxon>Tanacetum</taxon>
    </lineage>
</organism>
<name>A0ABQ5F6W1_9ASTR</name>
<sequence length="969" mass="110560">MSFLTSIYSLGNIMDEVDIEDLTIEQYLELTQNHAPSVGIKVDDMTITEYLEYEETIKTQDHDEYQPHSAKADIPTKYRNHLSPRHKSPDPPLDAKTNPYFQASPSPIHPKIIKTPRKYTRENEEQSDQGLARDDALRNWEARTDQLRRQEHEVSECKMVHTPKNDVHQKEISQIERISSLPEKPNPGSLTIPCSVDIFNINAIADLGASVNIMFTQSLEPGPQRKSSSFHRATPRAALFQRPDLVYKSLGAFRLCRPQTPRRGASLFDLIVGGSLPCFAEPTHYRVTYPDPLKGASLSVLFESILEELSFADPKNANIIVEMADKTSKRMNFIRGSYVLFSNIAIVRRTITQRGNIMDEVDIEDLTIEQYLELTQNHAPSASPSPIHPKIIKTPRKYTRENEEQSDQGLGDWFEAELEKCWKIQQRRDNSHLNLRRQARDDALRNWEARTDQLRRQEHEVSECKMVHTPKNDVHQKEISQIERISSLPEKPNPGSLTIPCLVDIFNINAIADLGASVNIMFESILEELSFADPKNANIIVEMADKTRCVSQGIIENVLVKIVKFSFTIDFVILDTKGLNNKTIILGRPFLAIIRAEINVSTREVSLGIKEDRVKIKMKEQECNFTTAVSEHLNEQPTSQDELSYRADSKTHWCKPVRQEHEKGLSYMNWVRARYGNVNDITKERILQNFWNNKLGGQTREKTITEEQEDPERCGETKIKAIIGAMVNKLPKEWFSGVSRDMDDLEGIIDYLEPTLYDGFIDHNDEAYKQRKNRLLGMPYTEPPPIIKEEAEITKYNLGAGEIYIIFRCYPDLGVLQPKANKSYAPPLKQSSSTRSQESTKYKGKEMAKPITPPSESASEEDKQDDWLEDTDEEIDEQELEAHYSYMEKIQEVPTADPGTDTEPLEKVDSNVIPDSSDMCGNDIHTDQNAKECDDERAALANLIANLTLDTEENKKILKQLKKANTSLT</sequence>
<dbReference type="PANTHER" id="PTHR33067:SF9">
    <property type="entry name" value="RNA-DIRECTED DNA POLYMERASE"/>
    <property type="match status" value="1"/>
</dbReference>
<gene>
    <name evidence="2" type="ORF">Tco_1002583</name>
</gene>
<dbReference type="EMBL" id="BQNB010017074">
    <property type="protein sequence ID" value="GJT59050.1"/>
    <property type="molecule type" value="Genomic_DNA"/>
</dbReference>
<reference evidence="2" key="1">
    <citation type="journal article" date="2022" name="Int. J. Mol. Sci.">
        <title>Draft Genome of Tanacetum Coccineum: Genomic Comparison of Closely Related Tanacetum-Family Plants.</title>
        <authorList>
            <person name="Yamashiro T."/>
            <person name="Shiraishi A."/>
            <person name="Nakayama K."/>
            <person name="Satake H."/>
        </authorList>
    </citation>
    <scope>NUCLEOTIDE SEQUENCE</scope>
</reference>
<feature type="region of interest" description="Disordered" evidence="1">
    <location>
        <begin position="58"/>
        <end position="95"/>
    </location>
</feature>
<proteinExistence type="predicted"/>
<feature type="compositionally biased region" description="Basic and acidic residues" evidence="1">
    <location>
        <begin position="58"/>
        <end position="76"/>
    </location>
</feature>
<dbReference type="InterPro" id="IPR021109">
    <property type="entry name" value="Peptidase_aspartic_dom_sf"/>
</dbReference>